<accession>A0A0M0KMJ9</accession>
<dbReference type="PATRIC" id="fig|136160.3.peg.3524"/>
<gene>
    <name evidence="1" type="ORF">AMD02_15215</name>
</gene>
<dbReference type="GeneID" id="87596525"/>
<dbReference type="InterPro" id="IPR024410">
    <property type="entry name" value="Phage_TAC_12"/>
</dbReference>
<dbReference type="Pfam" id="PF12363">
    <property type="entry name" value="Phage_TAC_12"/>
    <property type="match status" value="1"/>
</dbReference>
<dbReference type="AlphaFoldDB" id="A0A0M0KMJ9"/>
<reference evidence="1" key="1">
    <citation type="submission" date="2015-08" db="EMBL/GenBank/DDBJ databases">
        <title>Complete DNA Sequence of Pseudomonas syringae pv. actinidiae, the Causal Agent of Kiwifruit Canker Disease.</title>
        <authorList>
            <person name="Rikkerink E.H.A."/>
            <person name="Fineran P.C."/>
        </authorList>
    </citation>
    <scope>NUCLEOTIDE SEQUENCE</scope>
    <source>
        <strain evidence="1">DSM 13666</strain>
    </source>
</reference>
<comment type="caution">
    <text evidence="1">The sequence shown here is derived from an EMBL/GenBank/DDBJ whole genome shotgun (WGS) entry which is preliminary data.</text>
</comment>
<evidence type="ECO:0008006" key="2">
    <source>
        <dbReference type="Google" id="ProtNLM"/>
    </source>
</evidence>
<dbReference type="EMBL" id="LILD01000001">
    <property type="protein sequence ID" value="KOO40039.1"/>
    <property type="molecule type" value="Genomic_DNA"/>
</dbReference>
<sequence>MATFEMQGKEYELKLNFESVKYLNKVVEGGSLGLIGKAMMGDLEVFSHIVHAGLFHHGKNFSFKEVEAEIEQAIANETLDGQDVFAICNEVVTDSFFYKKQVNKLLADNPEAFEALNKLKS</sequence>
<evidence type="ECO:0000313" key="1">
    <source>
        <dbReference type="EMBL" id="KOO40039.1"/>
    </source>
</evidence>
<organism evidence="1">
    <name type="scientific">Halalkalibacterium halodurans</name>
    <name type="common">Bacillus halodurans</name>
    <dbReference type="NCBI Taxonomy" id="86665"/>
    <lineage>
        <taxon>Bacteria</taxon>
        <taxon>Bacillati</taxon>
        <taxon>Bacillota</taxon>
        <taxon>Bacilli</taxon>
        <taxon>Bacillales</taxon>
        <taxon>Bacillaceae</taxon>
        <taxon>Halalkalibacterium (ex Joshi et al. 2022)</taxon>
    </lineage>
</organism>
<protein>
    <recommendedName>
        <fullName evidence="2">Phage tail assembly chaperone protein, TAC</fullName>
    </recommendedName>
</protein>
<proteinExistence type="predicted"/>
<dbReference type="RefSeq" id="WP_053431890.1">
    <property type="nucleotide sequence ID" value="NZ_CP040441.1"/>
</dbReference>
<name>A0A0M0KMJ9_ALKHA</name>